<dbReference type="Proteomes" id="UP001055111">
    <property type="component" value="Unassembled WGS sequence"/>
</dbReference>
<name>A0AA37IK09_9BURK</name>
<keyword evidence="1" id="KW-0812">Transmembrane</keyword>
<feature type="transmembrane region" description="Helical" evidence="1">
    <location>
        <begin position="136"/>
        <end position="156"/>
    </location>
</feature>
<gene>
    <name evidence="2" type="ORF">CBA19CS42_26865</name>
</gene>
<feature type="transmembrane region" description="Helical" evidence="1">
    <location>
        <begin position="316"/>
        <end position="335"/>
    </location>
</feature>
<feature type="transmembrane region" description="Helical" evidence="1">
    <location>
        <begin position="347"/>
        <end position="363"/>
    </location>
</feature>
<feature type="transmembrane region" description="Helical" evidence="1">
    <location>
        <begin position="101"/>
        <end position="124"/>
    </location>
</feature>
<keyword evidence="1" id="KW-1133">Transmembrane helix</keyword>
<dbReference type="RefSeq" id="WP_238215010.1">
    <property type="nucleotide sequence ID" value="NZ_BPUS01000014.1"/>
</dbReference>
<protein>
    <recommendedName>
        <fullName evidence="4">DUF2029 domain-containing protein</fullName>
    </recommendedName>
</protein>
<feature type="transmembrane region" description="Helical" evidence="1">
    <location>
        <begin position="210"/>
        <end position="226"/>
    </location>
</feature>
<keyword evidence="1" id="KW-0472">Membrane</keyword>
<sequence length="616" mass="67792">MPPTNSPASSSRWSQLKALDLNSSRVRARALILAPVLFGLYSLLLGADANWDLFNYHLYNPFAWINGKLSIDFAPAGMQSFFNPMLDTGVYWLNTHLPSRVVGFAMGALHGLVFVLLFHIARFAVPQKAPEDANRVPLLLALAGALSPSFLTGIGNSMGDDTTALLILASLLLLLANWESLSSVRLRGWLVVAACGLVCGLGVGFKLTNAIFAVALCVALLAYPASAATRVRLAFVFGVGSLAGFAVTGGYWLFYMWRLFGNPFFPLFAKWFPNSLTVPLNGDLRWLPRDLLETVLWPFVIAADPRRVGESPVRQIVWPLVYALFWIWVAACAIARFRGRGMARLDARSRFVIVFVALGYVLWMKGFSIYRYVVAIEVLTPIVTFVLLQRLLDDRLARRVAAWIIGGAVAVTVLGGVRTWGHEGWADPLYHAELPALAEPARTTAIIYSETTAWAWLATRFPVDVAFTQIDSSFPRGPAFDERVREMVRSRGGPAFALIDGSYNWRADSMVRTNAILDSVGLTSGAGGCGALRWTVDRLRLRASYRDDPAGPKRCHLGLRADDVRDSDAENRSLADRAALAFGRYGFVLDTASCARYRAGIGKGVTVYQWCRVSLR</sequence>
<evidence type="ECO:0000313" key="3">
    <source>
        <dbReference type="Proteomes" id="UP001055111"/>
    </source>
</evidence>
<feature type="transmembrane region" description="Helical" evidence="1">
    <location>
        <begin position="30"/>
        <end position="47"/>
    </location>
</feature>
<proteinExistence type="predicted"/>
<feature type="transmembrane region" description="Helical" evidence="1">
    <location>
        <begin position="400"/>
        <end position="421"/>
    </location>
</feature>
<reference evidence="2" key="1">
    <citation type="submission" date="2022-09" db="EMBL/GenBank/DDBJ databases">
        <title>Isolation and characterization of 3-chlorobenzoate degrading bacteria from soils in Shizuoka.</title>
        <authorList>
            <person name="Ifat A."/>
            <person name="Ogawa N."/>
            <person name="Kimbara K."/>
            <person name="Moriuchi R."/>
            <person name="Dohra H."/>
            <person name="Shintani M."/>
        </authorList>
    </citation>
    <scope>NUCLEOTIDE SEQUENCE</scope>
    <source>
        <strain evidence="2">19CS4-2</strain>
    </source>
</reference>
<organism evidence="2 3">
    <name type="scientific">Caballeronia novacaledonica</name>
    <dbReference type="NCBI Taxonomy" id="1544861"/>
    <lineage>
        <taxon>Bacteria</taxon>
        <taxon>Pseudomonadati</taxon>
        <taxon>Pseudomonadota</taxon>
        <taxon>Betaproteobacteria</taxon>
        <taxon>Burkholderiales</taxon>
        <taxon>Burkholderiaceae</taxon>
        <taxon>Caballeronia</taxon>
    </lineage>
</organism>
<feature type="transmembrane region" description="Helical" evidence="1">
    <location>
        <begin position="186"/>
        <end position="204"/>
    </location>
</feature>
<dbReference type="AlphaFoldDB" id="A0AA37IK09"/>
<evidence type="ECO:0000313" key="2">
    <source>
        <dbReference type="EMBL" id="GJH28211.1"/>
    </source>
</evidence>
<evidence type="ECO:0008006" key="4">
    <source>
        <dbReference type="Google" id="ProtNLM"/>
    </source>
</evidence>
<evidence type="ECO:0000256" key="1">
    <source>
        <dbReference type="SAM" id="Phobius"/>
    </source>
</evidence>
<feature type="transmembrane region" description="Helical" evidence="1">
    <location>
        <begin position="369"/>
        <end position="388"/>
    </location>
</feature>
<accession>A0AA37IK09</accession>
<feature type="transmembrane region" description="Helical" evidence="1">
    <location>
        <begin position="162"/>
        <end position="179"/>
    </location>
</feature>
<dbReference type="EMBL" id="BPUS01000014">
    <property type="protein sequence ID" value="GJH28211.1"/>
    <property type="molecule type" value="Genomic_DNA"/>
</dbReference>
<feature type="transmembrane region" description="Helical" evidence="1">
    <location>
        <begin position="233"/>
        <end position="254"/>
    </location>
</feature>
<comment type="caution">
    <text evidence="2">The sequence shown here is derived from an EMBL/GenBank/DDBJ whole genome shotgun (WGS) entry which is preliminary data.</text>
</comment>